<feature type="region of interest" description="Disordered" evidence="1">
    <location>
        <begin position="31"/>
        <end position="66"/>
    </location>
</feature>
<feature type="compositionally biased region" description="Polar residues" evidence="1">
    <location>
        <begin position="32"/>
        <end position="41"/>
    </location>
</feature>
<comment type="caution">
    <text evidence="2">The sequence shown here is derived from an EMBL/GenBank/DDBJ whole genome shotgun (WGS) entry which is preliminary data.</text>
</comment>
<evidence type="ECO:0000313" key="2">
    <source>
        <dbReference type="EMBL" id="GIX86519.1"/>
    </source>
</evidence>
<evidence type="ECO:0000313" key="3">
    <source>
        <dbReference type="Proteomes" id="UP001054945"/>
    </source>
</evidence>
<sequence length="153" mass="16983">MASRQISFSLRVIRLLNAMLSSDDSCDLTSSGQYSNLESPHSSSSKAKASRSSSDSSLCVTPESCKKPSDISEAVKISERTFGRNHHLCTTICFEHSEFSRDFRELSRGAVSASIFKSRAIENKSISFDVLEQCLQFPFPTFEAVRIGERSEL</sequence>
<gene>
    <name evidence="2" type="ORF">CEXT_227981</name>
</gene>
<dbReference type="EMBL" id="BPLR01003597">
    <property type="protein sequence ID" value="GIX86519.1"/>
    <property type="molecule type" value="Genomic_DNA"/>
</dbReference>
<feature type="compositionally biased region" description="Low complexity" evidence="1">
    <location>
        <begin position="42"/>
        <end position="57"/>
    </location>
</feature>
<evidence type="ECO:0000256" key="1">
    <source>
        <dbReference type="SAM" id="MobiDB-lite"/>
    </source>
</evidence>
<reference evidence="2 3" key="1">
    <citation type="submission" date="2021-06" db="EMBL/GenBank/DDBJ databases">
        <title>Caerostris extrusa draft genome.</title>
        <authorList>
            <person name="Kono N."/>
            <person name="Arakawa K."/>
        </authorList>
    </citation>
    <scope>NUCLEOTIDE SEQUENCE [LARGE SCALE GENOMIC DNA]</scope>
</reference>
<keyword evidence="3" id="KW-1185">Reference proteome</keyword>
<organism evidence="2 3">
    <name type="scientific">Caerostris extrusa</name>
    <name type="common">Bark spider</name>
    <name type="synonym">Caerostris bankana</name>
    <dbReference type="NCBI Taxonomy" id="172846"/>
    <lineage>
        <taxon>Eukaryota</taxon>
        <taxon>Metazoa</taxon>
        <taxon>Ecdysozoa</taxon>
        <taxon>Arthropoda</taxon>
        <taxon>Chelicerata</taxon>
        <taxon>Arachnida</taxon>
        <taxon>Araneae</taxon>
        <taxon>Araneomorphae</taxon>
        <taxon>Entelegynae</taxon>
        <taxon>Araneoidea</taxon>
        <taxon>Araneidae</taxon>
        <taxon>Caerostris</taxon>
    </lineage>
</organism>
<dbReference type="AlphaFoldDB" id="A0AAV4NSE8"/>
<proteinExistence type="predicted"/>
<protein>
    <submittedName>
        <fullName evidence="2">Uncharacterized protein</fullName>
    </submittedName>
</protein>
<accession>A0AAV4NSE8</accession>
<name>A0AAV4NSE8_CAEEX</name>
<dbReference type="Proteomes" id="UP001054945">
    <property type="component" value="Unassembled WGS sequence"/>
</dbReference>